<feature type="transmembrane region" description="Helical" evidence="1">
    <location>
        <begin position="282"/>
        <end position="300"/>
    </location>
</feature>
<keyword evidence="3" id="KW-1185">Reference proteome</keyword>
<evidence type="ECO:0008006" key="4">
    <source>
        <dbReference type="Google" id="ProtNLM"/>
    </source>
</evidence>
<keyword evidence="1" id="KW-0472">Membrane</keyword>
<keyword evidence="1" id="KW-1133">Transmembrane helix</keyword>
<dbReference type="eggNOG" id="COG1215">
    <property type="taxonomic scope" value="Bacteria"/>
</dbReference>
<feature type="transmembrane region" description="Helical" evidence="1">
    <location>
        <begin position="360"/>
        <end position="380"/>
    </location>
</feature>
<protein>
    <recommendedName>
        <fullName evidence="4">PMT family glycosyltransferase, 4-amino-4-deoxy-L-arabinose transferase</fullName>
    </recommendedName>
</protein>
<feature type="transmembrane region" description="Helical" evidence="1">
    <location>
        <begin position="54"/>
        <end position="77"/>
    </location>
</feature>
<feature type="transmembrane region" description="Helical" evidence="1">
    <location>
        <begin position="445"/>
        <end position="465"/>
    </location>
</feature>
<feature type="transmembrane region" description="Helical" evidence="1">
    <location>
        <begin position="214"/>
        <end position="233"/>
    </location>
</feature>
<gene>
    <name evidence="2" type="ordered locus">Deipe_2798</name>
</gene>
<dbReference type="HOGENOM" id="CLU_017733_0_0_0"/>
<feature type="transmembrane region" description="Helical" evidence="1">
    <location>
        <begin position="392"/>
        <end position="408"/>
    </location>
</feature>
<feature type="transmembrane region" description="Helical" evidence="1">
    <location>
        <begin position="164"/>
        <end position="184"/>
    </location>
</feature>
<dbReference type="PATRIC" id="fig|937777.3.peg.2812"/>
<evidence type="ECO:0000313" key="3">
    <source>
        <dbReference type="Proteomes" id="UP000010467"/>
    </source>
</evidence>
<evidence type="ECO:0000313" key="2">
    <source>
        <dbReference type="EMBL" id="AFZ68262.1"/>
    </source>
</evidence>
<evidence type="ECO:0000256" key="1">
    <source>
        <dbReference type="SAM" id="Phobius"/>
    </source>
</evidence>
<feature type="transmembrane region" description="Helical" evidence="1">
    <location>
        <begin position="307"/>
        <end position="325"/>
    </location>
</feature>
<dbReference type="EMBL" id="CP003382">
    <property type="protein sequence ID" value="AFZ68262.1"/>
    <property type="molecule type" value="Genomic_DNA"/>
</dbReference>
<feature type="transmembrane region" description="Helical" evidence="1">
    <location>
        <begin position="89"/>
        <end position="108"/>
    </location>
</feature>
<proteinExistence type="predicted"/>
<accession>L0A512</accession>
<organism evidence="2 3">
    <name type="scientific">Deinococcus peraridilitoris (strain DSM 19664 / LMG 22246 / CIP 109416 / KR-200)</name>
    <dbReference type="NCBI Taxonomy" id="937777"/>
    <lineage>
        <taxon>Bacteria</taxon>
        <taxon>Thermotogati</taxon>
        <taxon>Deinococcota</taxon>
        <taxon>Deinococci</taxon>
        <taxon>Deinococcales</taxon>
        <taxon>Deinococcaceae</taxon>
        <taxon>Deinococcus</taxon>
    </lineage>
</organism>
<feature type="transmembrane region" description="Helical" evidence="1">
    <location>
        <begin position="259"/>
        <end position="276"/>
    </location>
</feature>
<feature type="transmembrane region" description="Helical" evidence="1">
    <location>
        <begin position="191"/>
        <end position="208"/>
    </location>
</feature>
<feature type="transmembrane region" description="Helical" evidence="1">
    <location>
        <begin position="414"/>
        <end position="433"/>
    </location>
</feature>
<keyword evidence="1" id="KW-0812">Transmembrane</keyword>
<name>L0A512_DEIPD</name>
<feature type="transmembrane region" description="Helical" evidence="1">
    <location>
        <begin position="21"/>
        <end position="42"/>
    </location>
</feature>
<dbReference type="AlphaFoldDB" id="L0A512"/>
<reference evidence="3" key="1">
    <citation type="submission" date="2012-03" db="EMBL/GenBank/DDBJ databases">
        <title>Complete sequence of chromosome of Deinococcus peraridilitoris DSM 19664.</title>
        <authorList>
            <person name="Lucas S."/>
            <person name="Copeland A."/>
            <person name="Lapidus A."/>
            <person name="Glavina del Rio T."/>
            <person name="Dalin E."/>
            <person name="Tice H."/>
            <person name="Bruce D."/>
            <person name="Goodwin L."/>
            <person name="Pitluck S."/>
            <person name="Peters L."/>
            <person name="Mikhailova N."/>
            <person name="Lu M."/>
            <person name="Kyrpides N."/>
            <person name="Mavromatis K."/>
            <person name="Ivanova N."/>
            <person name="Brettin T."/>
            <person name="Detter J.C."/>
            <person name="Han C."/>
            <person name="Larimer F."/>
            <person name="Land M."/>
            <person name="Hauser L."/>
            <person name="Markowitz V."/>
            <person name="Cheng J.-F."/>
            <person name="Hugenholtz P."/>
            <person name="Woyke T."/>
            <person name="Wu D."/>
            <person name="Pukall R."/>
            <person name="Steenblock K."/>
            <person name="Brambilla E."/>
            <person name="Klenk H.-P."/>
            <person name="Eisen J.A."/>
        </authorList>
    </citation>
    <scope>NUCLEOTIDE SEQUENCE [LARGE SCALE GENOMIC DNA]</scope>
    <source>
        <strain evidence="3">DSM 19664 / LMG 22246 / CIP 109416 / KR-200</strain>
    </source>
</reference>
<sequence>MSVSSSWLTRVLGVPRTDRSAGLRAAQALVLIAGALAVWAMSLPGINLENIGEFGLIGALPWTFFVALGVLVIGFCATINERSPSVPLLALYTVGLNVILRGTIPLIYEEPRYSWVYKHFGVTNYIRENAAVNPFVDAYHNWPGFFALGALFTDAAGFSGPIVFAPWAQLFWGVLFIGPLLLIFRSFTSDVRVIWSGVFFFSLANWVGQEYYAPQAFAFFMFLVIMAVILTALKRVRSDARVAHQPSDTLNAPTGPSSAWRTVGVSLLVLVLFGAIVPSHQLTPFMLLTGLVALIVFRQVKIFTLPIWLLGATLLWNFTMATAFMSGHNDWYEGLGKFAQNFNSSLRTTSPGSETPRNTALLINQAFTLSLWGLAFLGCLRRLRWGHRDWSAALLAVAPFPLIVAQSYGGEMLLRVFLFSSPFMAFFVAALIFPDERARSGRTTTLLSVAIGGVFAAGFMFAHFANELYNHLSPQEVRAARYLYGSLPPKSLLVFASYSNFPEKISGNYDQFNSITITGEYRLQGSDKTAGDFDVNDFASFVREQMEAGNNPRAYVVFTSGQRNFVEFQGLLPQGTLDGVEAKVRSSSLFNAVYANGDARVYQLRSVPTSGATR</sequence>
<dbReference type="Proteomes" id="UP000010467">
    <property type="component" value="Chromosome"/>
</dbReference>
<dbReference type="KEGG" id="dpd:Deipe_2798"/>
<dbReference type="STRING" id="937777.Deipe_2798"/>